<evidence type="ECO:0000313" key="4">
    <source>
        <dbReference type="Proteomes" id="UP000272004"/>
    </source>
</evidence>
<evidence type="ECO:0000313" key="3">
    <source>
        <dbReference type="EMBL" id="RUM16055.1"/>
    </source>
</evidence>
<name>A0A7W6B5E3_9HYPH</name>
<comment type="caution">
    <text evidence="2">The sequence shown here is derived from an EMBL/GenBank/DDBJ whole genome shotgun (WGS) entry which is preliminary data.</text>
</comment>
<dbReference type="AlphaFoldDB" id="A0A7W6B5E3"/>
<feature type="compositionally biased region" description="Basic and acidic residues" evidence="1">
    <location>
        <begin position="138"/>
        <end position="155"/>
    </location>
</feature>
<dbReference type="EMBL" id="RJJU01000002">
    <property type="protein sequence ID" value="RUM16055.1"/>
    <property type="molecule type" value="Genomic_DNA"/>
</dbReference>
<gene>
    <name evidence="3" type="ORF">EFB14_01605</name>
    <name evidence="2" type="ORF">GGQ65_001424</name>
</gene>
<proteinExistence type="predicted"/>
<dbReference type="EMBL" id="JACIDG010000003">
    <property type="protein sequence ID" value="MBB3914154.1"/>
    <property type="molecule type" value="Genomic_DNA"/>
</dbReference>
<dbReference type="PROSITE" id="PS51257">
    <property type="entry name" value="PROKAR_LIPOPROTEIN"/>
    <property type="match status" value="1"/>
</dbReference>
<dbReference type="Pfam" id="PF10973">
    <property type="entry name" value="DUF2799"/>
    <property type="match status" value="1"/>
</dbReference>
<dbReference type="Proteomes" id="UP000545490">
    <property type="component" value="Unassembled WGS sequence"/>
</dbReference>
<reference evidence="2 5" key="2">
    <citation type="submission" date="2020-08" db="EMBL/GenBank/DDBJ databases">
        <title>Genomic Encyclopedia of Type Strains, Phase IV (KMG-IV): sequencing the most valuable type-strain genomes for metagenomic binning, comparative biology and taxonomic classification.</title>
        <authorList>
            <person name="Goeker M."/>
        </authorList>
    </citation>
    <scope>NUCLEOTIDE SEQUENCE [LARGE SCALE GENOMIC DNA]</scope>
    <source>
        <strain evidence="2 5">DSM 19331</strain>
    </source>
</reference>
<evidence type="ECO:0000313" key="2">
    <source>
        <dbReference type="EMBL" id="MBB3914154.1"/>
    </source>
</evidence>
<dbReference type="InterPro" id="IPR021242">
    <property type="entry name" value="DUF2799"/>
</dbReference>
<keyword evidence="4" id="KW-1185">Reference proteome</keyword>
<protein>
    <submittedName>
        <fullName evidence="3">DUF2799 domain-containing protein</fullName>
    </submittedName>
    <submittedName>
        <fullName evidence="2">Gas vesicle protein</fullName>
    </submittedName>
</protein>
<dbReference type="Proteomes" id="UP000272004">
    <property type="component" value="Unassembled WGS sequence"/>
</dbReference>
<organism evidence="2 5">
    <name type="scientific">Rhizobium fabae</name>
    <dbReference type="NCBI Taxonomy" id="573179"/>
    <lineage>
        <taxon>Bacteria</taxon>
        <taxon>Pseudomonadati</taxon>
        <taxon>Pseudomonadota</taxon>
        <taxon>Alphaproteobacteria</taxon>
        <taxon>Hyphomicrobiales</taxon>
        <taxon>Rhizobiaceae</taxon>
        <taxon>Rhizobium/Agrobacterium group</taxon>
        <taxon>Rhizobium</taxon>
    </lineage>
</organism>
<feature type="compositionally biased region" description="Basic and acidic residues" evidence="1">
    <location>
        <begin position="165"/>
        <end position="196"/>
    </location>
</feature>
<reference evidence="3 4" key="1">
    <citation type="submission" date="2018-11" db="EMBL/GenBank/DDBJ databases">
        <authorList>
            <person name="Huo Y."/>
        </authorList>
    </citation>
    <scope>NUCLEOTIDE SEQUENCE [LARGE SCALE GENOMIC DNA]</scope>
    <source>
        <strain evidence="3 4">CCBAU 33202</strain>
    </source>
</reference>
<sequence>MLRLLSIFAVVGISLFLTSCYTISKKECLAGDWKGIGFTDGFNGYQPQARFEGHIKSCKRVKVVPNLTLWNQGYKKGLLRYCTGWSGLWEGQHGYSYNGLCPPKTEAEFLRGHEVGYRQYSLKSKLEQLEDDYEDEEKRLKELGEKRKKDPEADRYNAVSFEIQSSERELRRINDEQSRVRTDLNEAEQEARQFER</sequence>
<dbReference type="RefSeq" id="WP_126822134.1">
    <property type="nucleotide sequence ID" value="NZ_JACIDG010000003.1"/>
</dbReference>
<evidence type="ECO:0000313" key="5">
    <source>
        <dbReference type="Proteomes" id="UP000545490"/>
    </source>
</evidence>
<evidence type="ECO:0000256" key="1">
    <source>
        <dbReference type="SAM" id="MobiDB-lite"/>
    </source>
</evidence>
<accession>A0A7W6B5E3</accession>
<feature type="region of interest" description="Disordered" evidence="1">
    <location>
        <begin position="138"/>
        <end position="196"/>
    </location>
</feature>